<reference evidence="1" key="2">
    <citation type="journal article" date="2015" name="Data Brief">
        <title>Shoot transcriptome of the giant reed, Arundo donax.</title>
        <authorList>
            <person name="Barrero R.A."/>
            <person name="Guerrero F.D."/>
            <person name="Moolhuijzen P."/>
            <person name="Goolsby J.A."/>
            <person name="Tidwell J."/>
            <person name="Bellgard S.E."/>
            <person name="Bellgard M.I."/>
        </authorList>
    </citation>
    <scope>NUCLEOTIDE SEQUENCE</scope>
    <source>
        <tissue evidence="1">Shoot tissue taken approximately 20 cm above the soil surface</tissue>
    </source>
</reference>
<evidence type="ECO:0000313" key="1">
    <source>
        <dbReference type="EMBL" id="JAE12538.1"/>
    </source>
</evidence>
<name>A0A0A9FW38_ARUDO</name>
<reference evidence="1" key="1">
    <citation type="submission" date="2014-09" db="EMBL/GenBank/DDBJ databases">
        <authorList>
            <person name="Magalhaes I.L.F."/>
            <person name="Oliveira U."/>
            <person name="Santos F.R."/>
            <person name="Vidigal T.H.D.A."/>
            <person name="Brescovit A.D."/>
            <person name="Santos A.J."/>
        </authorList>
    </citation>
    <scope>NUCLEOTIDE SEQUENCE</scope>
    <source>
        <tissue evidence="1">Shoot tissue taken approximately 20 cm above the soil surface</tissue>
    </source>
</reference>
<accession>A0A0A9FW38</accession>
<dbReference type="AlphaFoldDB" id="A0A0A9FW38"/>
<proteinExistence type="predicted"/>
<organism evidence="1">
    <name type="scientific">Arundo donax</name>
    <name type="common">Giant reed</name>
    <name type="synonym">Donax arundinaceus</name>
    <dbReference type="NCBI Taxonomy" id="35708"/>
    <lineage>
        <taxon>Eukaryota</taxon>
        <taxon>Viridiplantae</taxon>
        <taxon>Streptophyta</taxon>
        <taxon>Embryophyta</taxon>
        <taxon>Tracheophyta</taxon>
        <taxon>Spermatophyta</taxon>
        <taxon>Magnoliopsida</taxon>
        <taxon>Liliopsida</taxon>
        <taxon>Poales</taxon>
        <taxon>Poaceae</taxon>
        <taxon>PACMAD clade</taxon>
        <taxon>Arundinoideae</taxon>
        <taxon>Arundineae</taxon>
        <taxon>Arundo</taxon>
    </lineage>
</organism>
<dbReference type="EMBL" id="GBRH01185358">
    <property type="protein sequence ID" value="JAE12538.1"/>
    <property type="molecule type" value="Transcribed_RNA"/>
</dbReference>
<protein>
    <submittedName>
        <fullName evidence="1">Uncharacterized protein</fullName>
    </submittedName>
</protein>
<sequence>MQRKRKKFQCSMISIVMKFLQETVSLHG</sequence>